<accession>A0A1M5BI18</accession>
<sequence length="84" mass="9250">MELLDIIGFSLYGSLVGGILGYFVKQRGHRLVLEMGFITALGTAGGCGGAILGIKLWGTGENRRCTRRCGCWSQHRSRHRCSRH</sequence>
<evidence type="ECO:0000256" key="1">
    <source>
        <dbReference type="SAM" id="Phobius"/>
    </source>
</evidence>
<proteinExistence type="predicted"/>
<feature type="transmembrane region" description="Helical" evidence="1">
    <location>
        <begin position="31"/>
        <end position="54"/>
    </location>
</feature>
<organism evidence="2 3">
    <name type="scientific">Seinonella peptonophila</name>
    <dbReference type="NCBI Taxonomy" id="112248"/>
    <lineage>
        <taxon>Bacteria</taxon>
        <taxon>Bacillati</taxon>
        <taxon>Bacillota</taxon>
        <taxon>Bacilli</taxon>
        <taxon>Bacillales</taxon>
        <taxon>Thermoactinomycetaceae</taxon>
        <taxon>Seinonella</taxon>
    </lineage>
</organism>
<name>A0A1M5BI18_9BACL</name>
<reference evidence="2 3" key="1">
    <citation type="submission" date="2016-11" db="EMBL/GenBank/DDBJ databases">
        <authorList>
            <person name="Jaros S."/>
            <person name="Januszkiewicz K."/>
            <person name="Wedrychowicz H."/>
        </authorList>
    </citation>
    <scope>NUCLEOTIDE SEQUENCE [LARGE SCALE GENOMIC DNA]</scope>
    <source>
        <strain evidence="2 3">DSM 44666</strain>
    </source>
</reference>
<feature type="transmembrane region" description="Helical" evidence="1">
    <location>
        <begin position="6"/>
        <end position="24"/>
    </location>
</feature>
<evidence type="ECO:0000313" key="3">
    <source>
        <dbReference type="Proteomes" id="UP000184476"/>
    </source>
</evidence>
<keyword evidence="1" id="KW-0812">Transmembrane</keyword>
<dbReference type="AlphaFoldDB" id="A0A1M5BI18"/>
<keyword evidence="1" id="KW-1133">Transmembrane helix</keyword>
<keyword evidence="1" id="KW-0472">Membrane</keyword>
<keyword evidence="3" id="KW-1185">Reference proteome</keyword>
<gene>
    <name evidence="2" type="ORF">SAMN05444392_12412</name>
</gene>
<dbReference type="EMBL" id="FQVL01000024">
    <property type="protein sequence ID" value="SHF42115.1"/>
    <property type="molecule type" value="Genomic_DNA"/>
</dbReference>
<dbReference type="RefSeq" id="WP_139279197.1">
    <property type="nucleotide sequence ID" value="NZ_FQVL01000024.1"/>
</dbReference>
<protein>
    <submittedName>
        <fullName evidence="2">Uncharacterized protein</fullName>
    </submittedName>
</protein>
<evidence type="ECO:0000313" key="2">
    <source>
        <dbReference type="EMBL" id="SHF42115.1"/>
    </source>
</evidence>
<dbReference type="Proteomes" id="UP000184476">
    <property type="component" value="Unassembled WGS sequence"/>
</dbReference>